<evidence type="ECO:0000259" key="4">
    <source>
        <dbReference type="PROSITE" id="PS01124"/>
    </source>
</evidence>
<dbReference type="RefSeq" id="WP_245029492.1">
    <property type="nucleotide sequence ID" value="NZ_CP095075.1"/>
</dbReference>
<proteinExistence type="predicted"/>
<dbReference type="InterPro" id="IPR037923">
    <property type="entry name" value="HTH-like"/>
</dbReference>
<dbReference type="Pfam" id="PF02311">
    <property type="entry name" value="AraC_binding"/>
    <property type="match status" value="1"/>
</dbReference>
<evidence type="ECO:0000256" key="1">
    <source>
        <dbReference type="ARBA" id="ARBA00023015"/>
    </source>
</evidence>
<dbReference type="InterPro" id="IPR003313">
    <property type="entry name" value="AraC-bd"/>
</dbReference>
<dbReference type="Pfam" id="PF12833">
    <property type="entry name" value="HTH_18"/>
    <property type="match status" value="1"/>
</dbReference>
<dbReference type="InterPro" id="IPR009057">
    <property type="entry name" value="Homeodomain-like_sf"/>
</dbReference>
<keyword evidence="1" id="KW-0805">Transcription regulation</keyword>
<keyword evidence="2" id="KW-0238">DNA-binding</keyword>
<dbReference type="InterPro" id="IPR018060">
    <property type="entry name" value="HTH_AraC"/>
</dbReference>
<evidence type="ECO:0000256" key="2">
    <source>
        <dbReference type="ARBA" id="ARBA00023125"/>
    </source>
</evidence>
<evidence type="ECO:0000256" key="3">
    <source>
        <dbReference type="ARBA" id="ARBA00023163"/>
    </source>
</evidence>
<dbReference type="InterPro" id="IPR050204">
    <property type="entry name" value="AraC_XylS_family_regulators"/>
</dbReference>
<protein>
    <submittedName>
        <fullName evidence="5">AraC family transcriptional regulator</fullName>
    </submittedName>
</protein>
<accession>A0ABY4H6J8</accession>
<dbReference type="EMBL" id="CP095075">
    <property type="protein sequence ID" value="UOR10387.1"/>
    <property type="molecule type" value="Genomic_DNA"/>
</dbReference>
<dbReference type="SUPFAM" id="SSF51215">
    <property type="entry name" value="Regulatory protein AraC"/>
    <property type="match status" value="1"/>
</dbReference>
<keyword evidence="3" id="KW-0804">Transcription</keyword>
<name>A0ABY4H6J8_9BACI</name>
<organism evidence="5 6">
    <name type="scientific">Halobacillus amylolyticus</name>
    <dbReference type="NCBI Taxonomy" id="2932259"/>
    <lineage>
        <taxon>Bacteria</taxon>
        <taxon>Bacillati</taxon>
        <taxon>Bacillota</taxon>
        <taxon>Bacilli</taxon>
        <taxon>Bacillales</taxon>
        <taxon>Bacillaceae</taxon>
        <taxon>Halobacillus</taxon>
    </lineage>
</organism>
<keyword evidence="6" id="KW-1185">Reference proteome</keyword>
<dbReference type="SMART" id="SM00342">
    <property type="entry name" value="HTH_ARAC"/>
    <property type="match status" value="1"/>
</dbReference>
<dbReference type="PROSITE" id="PS01124">
    <property type="entry name" value="HTH_ARAC_FAMILY_2"/>
    <property type="match status" value="1"/>
</dbReference>
<gene>
    <name evidence="5" type="ORF">MUO15_11855</name>
</gene>
<sequence>MEMRLDLVHTGFIHFDLQNGEADEVHTHDHFQLSVPLNGDLLTHHNEKPLLLPGHEGLLVPPSDSHQHEATDLRKEILLISVSEEILRSVYERETGHFIDNIAFYTRQPTSSELLQEVKKIYQIAAQDGITSAIDLEEQFARIFLNYTSGNHSERWRGRSVPGIQEEIAKRVQEYIQAFYYKPLTLEQMALGTNISKYHLHRCFSNETGRSPIEYLHLIRLKKAKAHLLSGQSITQTAFDVGYQSLSTFNRAFKKFNHCTPREYMKAAAKEIKF</sequence>
<dbReference type="PANTHER" id="PTHR46796">
    <property type="entry name" value="HTH-TYPE TRANSCRIPTIONAL ACTIVATOR RHAS-RELATED"/>
    <property type="match status" value="1"/>
</dbReference>
<evidence type="ECO:0000313" key="5">
    <source>
        <dbReference type="EMBL" id="UOR10387.1"/>
    </source>
</evidence>
<reference evidence="5" key="1">
    <citation type="submission" date="2022-04" db="EMBL/GenBank/DDBJ databases">
        <title>Halobacillus sp. isolated from saltern.</title>
        <authorList>
            <person name="Won M."/>
            <person name="Lee C.-M."/>
            <person name="Woen H.-Y."/>
            <person name="Kwon S.-W."/>
        </authorList>
    </citation>
    <scope>NUCLEOTIDE SEQUENCE</scope>
    <source>
        <strain evidence="5">SSHM10-5</strain>
    </source>
</reference>
<dbReference type="Proteomes" id="UP000830326">
    <property type="component" value="Chromosome"/>
</dbReference>
<dbReference type="Gene3D" id="1.10.10.60">
    <property type="entry name" value="Homeodomain-like"/>
    <property type="match status" value="2"/>
</dbReference>
<feature type="domain" description="HTH araC/xylS-type" evidence="4">
    <location>
        <begin position="170"/>
        <end position="267"/>
    </location>
</feature>
<dbReference type="SUPFAM" id="SSF46689">
    <property type="entry name" value="Homeodomain-like"/>
    <property type="match status" value="2"/>
</dbReference>
<evidence type="ECO:0000313" key="6">
    <source>
        <dbReference type="Proteomes" id="UP000830326"/>
    </source>
</evidence>